<evidence type="ECO:0000256" key="1">
    <source>
        <dbReference type="SAM" id="MobiDB-lite"/>
    </source>
</evidence>
<feature type="compositionally biased region" description="Basic and acidic residues" evidence="1">
    <location>
        <begin position="1216"/>
        <end position="1225"/>
    </location>
</feature>
<feature type="region of interest" description="Disordered" evidence="1">
    <location>
        <begin position="1153"/>
        <end position="1185"/>
    </location>
</feature>
<gene>
    <name evidence="3" type="primary">LOC111360367</name>
</gene>
<feature type="compositionally biased region" description="Basic residues" evidence="1">
    <location>
        <begin position="1346"/>
        <end position="1368"/>
    </location>
</feature>
<feature type="region of interest" description="Disordered" evidence="1">
    <location>
        <begin position="836"/>
        <end position="858"/>
    </location>
</feature>
<feature type="region of interest" description="Disordered" evidence="1">
    <location>
        <begin position="655"/>
        <end position="707"/>
    </location>
</feature>
<feature type="compositionally biased region" description="Basic residues" evidence="1">
    <location>
        <begin position="1414"/>
        <end position="1430"/>
    </location>
</feature>
<evidence type="ECO:0000313" key="3">
    <source>
        <dbReference type="RefSeq" id="XP_022832039.1"/>
    </source>
</evidence>
<feature type="compositionally biased region" description="Low complexity" evidence="1">
    <location>
        <begin position="467"/>
        <end position="477"/>
    </location>
</feature>
<dbReference type="Proteomes" id="UP000301870">
    <property type="component" value="Chromosome 30"/>
</dbReference>
<feature type="compositionally biased region" description="Basic and acidic residues" evidence="1">
    <location>
        <begin position="478"/>
        <end position="520"/>
    </location>
</feature>
<accession>A0A9J7EPE5</accession>
<organism evidence="2 3">
    <name type="scientific">Spodoptera litura</name>
    <name type="common">Asian cotton leafworm</name>
    <dbReference type="NCBI Taxonomy" id="69820"/>
    <lineage>
        <taxon>Eukaryota</taxon>
        <taxon>Metazoa</taxon>
        <taxon>Ecdysozoa</taxon>
        <taxon>Arthropoda</taxon>
        <taxon>Hexapoda</taxon>
        <taxon>Insecta</taxon>
        <taxon>Pterygota</taxon>
        <taxon>Neoptera</taxon>
        <taxon>Endopterygota</taxon>
        <taxon>Lepidoptera</taxon>
        <taxon>Glossata</taxon>
        <taxon>Ditrysia</taxon>
        <taxon>Noctuoidea</taxon>
        <taxon>Noctuidae</taxon>
        <taxon>Amphipyrinae</taxon>
        <taxon>Spodoptera</taxon>
    </lineage>
</organism>
<proteinExistence type="predicted"/>
<feature type="region of interest" description="Disordered" evidence="1">
    <location>
        <begin position="221"/>
        <end position="244"/>
    </location>
</feature>
<feature type="region of interest" description="Disordered" evidence="1">
    <location>
        <begin position="1216"/>
        <end position="1438"/>
    </location>
</feature>
<feature type="compositionally biased region" description="Basic and acidic residues" evidence="1">
    <location>
        <begin position="1315"/>
        <end position="1327"/>
    </location>
</feature>
<sequence length="1809" mass="205782">MDCYSAESEFIESLDFLSPPVKRLHTSREFGSVYNTEANDVHLLRGFRNKFARRTSSSTKNIKPIIKNSSDSSTSLVLKKTSERQILEHYSIVSYTSLQHPDNETPSVLKSERSPNPVEKPLIKVTVIPKTDQIQTAKLLRRRRYVPKKIQSTTSNHENSVQTKNVYLIVAGRRREKIYEIKTTGSAKLSSDHDSYIRDDDIPIKELSNFKHLIQSLNMDRNKKKEKKEKKALMDNSDAPQQTSVEWRYPSCQDCLCGDESNESPKKSRVKIFGQFGISEDEKYVLRYGATINDKQVLSDVAQLTRDFSPIIATTSYGTTDAQSTMQKDSCIQADYNVSYDKPPIVEEEPSYSKESHGTQVNFNVQCNVAMTKARSSSFSDKKVQCSCSFGPTNKSDQNTLKDCHSPLVIISVYPKSSPEDTVQSVNSPDTIRSSSPTRMATYTSNQLTKTEKNPKRGAIESKKRSPAASRSPSPAKKVLEESVRTQVSEKKSPDRQRALRAIKEKIQEKDKLLKHDPSPRKPPSKFNTANSTQVAKNLQNITVSNATQVSKKNPLHALSNATQVSNKNNQVYQASNGTQVSVRKRQTYTVSNATQYSDGPQSMASNGTQFVDNNITDSIPEIAPVKHSRNVVATPSLKYPKKPSPIRFPRTTQVSNATQVPKSPQFFASNGTQVSEREPYTGSKSNGTQISKKQQYPFSSRARNQETYTVPNASQVYEDDEYSRITTNRINEMGTNTEHVRKKRTLIETYTKQLTDQMSQKDSIPARFDNSKVTINIDGDGEYYDVLFNHDKRSTDVTIRKTLKDMGSQKYDEEQDCSVSLENFMYVPEIIVEKEESKGQNDSQSKSLSIYNNPSDDEFPLDTQVSRLTIRDSLEISHRREDRGIHNNLKNTQTCFTAQIATTLPDATEFLAPIKHFIGDDCSITDPVERDKQIRQLLGVDKLKQSFTGSQQARYSDNSSRIPYQCIYRKECKNSELTEINFEFQKVLPCFKSRHTKNRASVSVQCRQPSVPKKPSKSYYSVVDTCEKCCESPRHIPLSVPCDDRVSGISLRTVRRPKEDRSCKSFGRDKSAIYQQLILNRNIQVFLQVDQFSKQKPIILSRKQYDKVKKTIQKTISVKKSSHDKRKCIPVKREKNETCLERASSEISLKVKAKNSKRHKPFTKRTQCTGFGKGKSRHGSSEMYSRREDPVCCKHEKPEVYDRYERPEFDRYDRPEMYGRRERPMPYGKLESPEVYGRYEKFGDPDKYGIRDRSAVVDRHEKPEDREENEMARKPEKPSGKRRESSKREKSDKQPDKPEVSRKREGSVTSKKSNRLEESESHEKHEVSRKRHKSPSSGKREKSPKSSKTKKSASSGKRGKLCKRGKSRSPDKAEKSDSSDKNEGPDDLDEGDELKGPVKRQKSDVSIGEVRTKKPKEKAVKKSQHKGSKHEKSAQVEVKCSLDNCKKYTDERLWGHLPKSKQSKKDKKKADSCDKKRKPKKSGNVEVYKIDHYDENSRFAAGDDESRYNKKHDNNNKGVWTVEHTSTPIIQQRHAECFTNMDIGTGRDEVNSSTTEQVEDPDRLSEQRSPSIYARSNDCQEQSLGEFECNDSMDIEHQETEMKTFVLFNAENTNDDIKDGDYDTRTRKTVSSVEIRYASVAYMKQVAYSSTDVGALSNSSIAHVKSFHTIFRGHRKSATPNLGTSAYSLYSEEGYNSENKSVKYIIEPRDSKPKRPFLRRLMSCLVMRSARDSELKLPTGPVLEDPPSVNSSIDSYHISTSLGAVEISSSIYDTSASFYSNHTILPVNSKIKRGFFSSVRGFLTNRKS</sequence>
<feature type="compositionally biased region" description="Polar residues" evidence="1">
    <location>
        <begin position="841"/>
        <end position="855"/>
    </location>
</feature>
<feature type="region of interest" description="Disordered" evidence="1">
    <location>
        <begin position="1452"/>
        <end position="1488"/>
    </location>
</feature>
<feature type="region of interest" description="Disordered" evidence="1">
    <location>
        <begin position="418"/>
        <end position="531"/>
    </location>
</feature>
<evidence type="ECO:0000313" key="2">
    <source>
        <dbReference type="Proteomes" id="UP000301870"/>
    </source>
</evidence>
<feature type="compositionally biased region" description="Basic and acidic residues" evidence="1">
    <location>
        <begin position="1238"/>
        <end position="1307"/>
    </location>
</feature>
<feature type="compositionally biased region" description="Polar residues" evidence="1">
    <location>
        <begin position="683"/>
        <end position="707"/>
    </location>
</feature>
<feature type="compositionally biased region" description="Polar residues" evidence="1">
    <location>
        <begin position="655"/>
        <end position="675"/>
    </location>
</feature>
<feature type="compositionally biased region" description="Polar residues" evidence="1">
    <location>
        <begin position="420"/>
        <end position="449"/>
    </location>
</feature>
<reference evidence="3" key="1">
    <citation type="submission" date="2025-08" db="UniProtKB">
        <authorList>
            <consortium name="RefSeq"/>
        </authorList>
    </citation>
    <scope>IDENTIFICATION</scope>
    <source>
        <strain evidence="3">Ishihara</strain>
        <tissue evidence="3">Whole body</tissue>
    </source>
</reference>
<protein>
    <submittedName>
        <fullName evidence="3">Uncharacterized protein LOC111360367</fullName>
    </submittedName>
</protein>
<dbReference type="GeneID" id="111360367"/>
<feature type="compositionally biased region" description="Basic residues" evidence="1">
    <location>
        <begin position="1153"/>
        <end position="1164"/>
    </location>
</feature>
<dbReference type="OrthoDB" id="444135at2759"/>
<feature type="region of interest" description="Disordered" evidence="1">
    <location>
        <begin position="1544"/>
        <end position="1572"/>
    </location>
</feature>
<dbReference type="KEGG" id="sliu:111360367"/>
<feature type="compositionally biased region" description="Basic and acidic residues" evidence="1">
    <location>
        <begin position="1369"/>
        <end position="1385"/>
    </location>
</feature>
<feature type="compositionally biased region" description="Basic and acidic residues" evidence="1">
    <location>
        <begin position="450"/>
        <end position="464"/>
    </location>
</feature>
<feature type="compositionally biased region" description="Basic residues" evidence="1">
    <location>
        <begin position="1459"/>
        <end position="1468"/>
    </location>
</feature>
<name>A0A9J7EPE5_SPOLT</name>
<dbReference type="RefSeq" id="XP_022832039.1">
    <property type="nucleotide sequence ID" value="XM_022976271.1"/>
</dbReference>
<keyword evidence="2" id="KW-1185">Reference proteome</keyword>